<organism evidence="2 3">
    <name type="scientific">Luedemannella helvata</name>
    <dbReference type="NCBI Taxonomy" id="349315"/>
    <lineage>
        <taxon>Bacteria</taxon>
        <taxon>Bacillati</taxon>
        <taxon>Actinomycetota</taxon>
        <taxon>Actinomycetes</taxon>
        <taxon>Micromonosporales</taxon>
        <taxon>Micromonosporaceae</taxon>
        <taxon>Luedemannella</taxon>
    </lineage>
</organism>
<evidence type="ECO:0000256" key="1">
    <source>
        <dbReference type="SAM" id="MobiDB-lite"/>
    </source>
</evidence>
<gene>
    <name evidence="2" type="ORF">GCM10009681_03460</name>
</gene>
<feature type="compositionally biased region" description="Basic and acidic residues" evidence="1">
    <location>
        <begin position="1"/>
        <end position="22"/>
    </location>
</feature>
<sequence>MERGNTKHSRHLDDEMAREAREQNVTGSRVVQERPLPEPDAEDEARQPRLYGEVTGPPVPTPEEIDGRSELGRWIPRSALPGDRDALVEVVREAGAPDGIVAQIEALPPGTWYETVVQIWGALGHENEARESPVP</sequence>
<protein>
    <recommendedName>
        <fullName evidence="4">Tail assembly chaperone</fullName>
    </recommendedName>
</protein>
<dbReference type="Proteomes" id="UP001500655">
    <property type="component" value="Unassembled WGS sequence"/>
</dbReference>
<dbReference type="InterPro" id="IPR021527">
    <property type="entry name" value="DUF2795"/>
</dbReference>
<keyword evidence="3" id="KW-1185">Reference proteome</keyword>
<accession>A0ABN2JRU8</accession>
<dbReference type="RefSeq" id="WP_344075951.1">
    <property type="nucleotide sequence ID" value="NZ_BAAALS010000001.1"/>
</dbReference>
<evidence type="ECO:0000313" key="2">
    <source>
        <dbReference type="EMBL" id="GAA1736220.1"/>
    </source>
</evidence>
<feature type="region of interest" description="Disordered" evidence="1">
    <location>
        <begin position="1"/>
        <end position="70"/>
    </location>
</feature>
<dbReference type="Pfam" id="PF11387">
    <property type="entry name" value="DUF2795"/>
    <property type="match status" value="1"/>
</dbReference>
<proteinExistence type="predicted"/>
<name>A0ABN2JRU8_9ACTN</name>
<comment type="caution">
    <text evidence="2">The sequence shown here is derived from an EMBL/GenBank/DDBJ whole genome shotgun (WGS) entry which is preliminary data.</text>
</comment>
<reference evidence="2 3" key="1">
    <citation type="journal article" date="2019" name="Int. J. Syst. Evol. Microbiol.">
        <title>The Global Catalogue of Microorganisms (GCM) 10K type strain sequencing project: providing services to taxonomists for standard genome sequencing and annotation.</title>
        <authorList>
            <consortium name="The Broad Institute Genomics Platform"/>
            <consortium name="The Broad Institute Genome Sequencing Center for Infectious Disease"/>
            <person name="Wu L."/>
            <person name="Ma J."/>
        </authorList>
    </citation>
    <scope>NUCLEOTIDE SEQUENCE [LARGE SCALE GENOMIC DNA]</scope>
    <source>
        <strain evidence="2 3">JCM 13249</strain>
    </source>
</reference>
<evidence type="ECO:0000313" key="3">
    <source>
        <dbReference type="Proteomes" id="UP001500655"/>
    </source>
</evidence>
<evidence type="ECO:0008006" key="4">
    <source>
        <dbReference type="Google" id="ProtNLM"/>
    </source>
</evidence>
<dbReference type="EMBL" id="BAAALS010000001">
    <property type="protein sequence ID" value="GAA1736220.1"/>
    <property type="molecule type" value="Genomic_DNA"/>
</dbReference>